<keyword evidence="1" id="KW-0732">Signal</keyword>
<accession>A0A4D4JA33</accession>
<dbReference type="Proteomes" id="UP000298860">
    <property type="component" value="Unassembled WGS sequence"/>
</dbReference>
<dbReference type="Pfam" id="PF13905">
    <property type="entry name" value="Thioredoxin_8"/>
    <property type="match status" value="1"/>
</dbReference>
<proteinExistence type="predicted"/>
<evidence type="ECO:0000313" key="4">
    <source>
        <dbReference type="Proteomes" id="UP000298860"/>
    </source>
</evidence>
<dbReference type="AlphaFoldDB" id="A0A4D4JA33"/>
<name>A0A4D4JA33_9PSEU</name>
<evidence type="ECO:0000259" key="2">
    <source>
        <dbReference type="PROSITE" id="PS51352"/>
    </source>
</evidence>
<evidence type="ECO:0000256" key="1">
    <source>
        <dbReference type="SAM" id="SignalP"/>
    </source>
</evidence>
<protein>
    <recommendedName>
        <fullName evidence="2">Thioredoxin domain-containing protein</fullName>
    </recommendedName>
</protein>
<organism evidence="3 4">
    <name type="scientific">Gandjariella thermophila</name>
    <dbReference type="NCBI Taxonomy" id="1931992"/>
    <lineage>
        <taxon>Bacteria</taxon>
        <taxon>Bacillati</taxon>
        <taxon>Actinomycetota</taxon>
        <taxon>Actinomycetes</taxon>
        <taxon>Pseudonocardiales</taxon>
        <taxon>Pseudonocardiaceae</taxon>
        <taxon>Gandjariella</taxon>
    </lineage>
</organism>
<dbReference type="InterPro" id="IPR012336">
    <property type="entry name" value="Thioredoxin-like_fold"/>
</dbReference>
<feature type="signal peptide" evidence="1">
    <location>
        <begin position="1"/>
        <end position="27"/>
    </location>
</feature>
<dbReference type="SUPFAM" id="SSF52833">
    <property type="entry name" value="Thioredoxin-like"/>
    <property type="match status" value="1"/>
</dbReference>
<comment type="caution">
    <text evidence="3">The sequence shown here is derived from an EMBL/GenBank/DDBJ whole genome shotgun (WGS) entry which is preliminary data.</text>
</comment>
<dbReference type="InterPro" id="IPR006311">
    <property type="entry name" value="TAT_signal"/>
</dbReference>
<dbReference type="InterPro" id="IPR036249">
    <property type="entry name" value="Thioredoxin-like_sf"/>
</dbReference>
<evidence type="ECO:0000313" key="3">
    <source>
        <dbReference type="EMBL" id="GDY33531.1"/>
    </source>
</evidence>
<reference evidence="4" key="1">
    <citation type="submission" date="2019-04" db="EMBL/GenBank/DDBJ databases">
        <title>Draft genome sequence of Pseudonocardiaceae bacterium SL3-2-4.</title>
        <authorList>
            <person name="Ningsih F."/>
            <person name="Yokota A."/>
            <person name="Sakai Y."/>
            <person name="Nanatani K."/>
            <person name="Yabe S."/>
            <person name="Oetari A."/>
            <person name="Sjamsuridzal W."/>
        </authorList>
    </citation>
    <scope>NUCLEOTIDE SEQUENCE [LARGE SCALE GENOMIC DNA]</scope>
    <source>
        <strain evidence="4">SL3-2-4</strain>
    </source>
</reference>
<feature type="domain" description="Thioredoxin" evidence="2">
    <location>
        <begin position="34"/>
        <end position="178"/>
    </location>
</feature>
<sequence length="179" mass="17560">MAPPLLASRRAVVAAAVMLATAVPVPAACGTNTATPASPAAPAAAANAATQVTTITGSGMRVPGAEPTALFFFSVGCGECAGGAKSLAQAARTVGGKAEFLAVDMDPSESTQDVTSFLKTVDGADLPAAIDTGAALTQRFGISALSTLIVVAPSGKVTYRATDPSPQAITTALDQAVAQ</sequence>
<feature type="chain" id="PRO_5020619694" description="Thioredoxin domain-containing protein" evidence="1">
    <location>
        <begin position="28"/>
        <end position="179"/>
    </location>
</feature>
<dbReference type="RefSeq" id="WP_137816470.1">
    <property type="nucleotide sequence ID" value="NZ_BJFL01000046.1"/>
</dbReference>
<dbReference type="OrthoDB" id="4965071at2"/>
<keyword evidence="4" id="KW-1185">Reference proteome</keyword>
<dbReference type="PROSITE" id="PS51318">
    <property type="entry name" value="TAT"/>
    <property type="match status" value="1"/>
</dbReference>
<dbReference type="PROSITE" id="PS51352">
    <property type="entry name" value="THIOREDOXIN_2"/>
    <property type="match status" value="1"/>
</dbReference>
<dbReference type="InterPro" id="IPR013766">
    <property type="entry name" value="Thioredoxin_domain"/>
</dbReference>
<gene>
    <name evidence="3" type="ORF">GTS_51640</name>
</gene>
<dbReference type="GO" id="GO:0016491">
    <property type="term" value="F:oxidoreductase activity"/>
    <property type="evidence" value="ECO:0007669"/>
    <property type="project" value="InterPro"/>
</dbReference>
<dbReference type="EMBL" id="BJFL01000046">
    <property type="protein sequence ID" value="GDY33531.1"/>
    <property type="molecule type" value="Genomic_DNA"/>
</dbReference>
<dbReference type="Gene3D" id="3.40.30.10">
    <property type="entry name" value="Glutaredoxin"/>
    <property type="match status" value="1"/>
</dbReference>